<organism evidence="11 12">
    <name type="scientific">Amycolatopsis jiangsuensis</name>
    <dbReference type="NCBI Taxonomy" id="1181879"/>
    <lineage>
        <taxon>Bacteria</taxon>
        <taxon>Bacillati</taxon>
        <taxon>Actinomycetota</taxon>
        <taxon>Actinomycetes</taxon>
        <taxon>Pseudonocardiales</taxon>
        <taxon>Pseudonocardiaceae</taxon>
        <taxon>Amycolatopsis</taxon>
    </lineage>
</organism>
<feature type="transmembrane region" description="Helical" evidence="9">
    <location>
        <begin position="12"/>
        <end position="30"/>
    </location>
</feature>
<evidence type="ECO:0000256" key="6">
    <source>
        <dbReference type="ARBA" id="ARBA00022777"/>
    </source>
</evidence>
<keyword evidence="4" id="KW-0808">Transferase</keyword>
<keyword evidence="7" id="KW-0067">ATP-binding</keyword>
<feature type="transmembrane region" description="Helical" evidence="9">
    <location>
        <begin position="154"/>
        <end position="173"/>
    </location>
</feature>
<dbReference type="Pfam" id="PF02518">
    <property type="entry name" value="HATPase_c"/>
    <property type="match status" value="1"/>
</dbReference>
<dbReference type="InterPro" id="IPR003594">
    <property type="entry name" value="HATPase_dom"/>
</dbReference>
<name>A0A840IZ10_9PSEU</name>
<dbReference type="Gene3D" id="3.30.565.10">
    <property type="entry name" value="Histidine kinase-like ATPase, C-terminal domain"/>
    <property type="match status" value="1"/>
</dbReference>
<keyword evidence="9" id="KW-0812">Transmembrane</keyword>
<dbReference type="Proteomes" id="UP000581769">
    <property type="component" value="Unassembled WGS sequence"/>
</dbReference>
<feature type="transmembrane region" description="Helical" evidence="9">
    <location>
        <begin position="72"/>
        <end position="99"/>
    </location>
</feature>
<proteinExistence type="predicted"/>
<keyword evidence="3" id="KW-0597">Phosphoprotein</keyword>
<dbReference type="AlphaFoldDB" id="A0A840IZ10"/>
<evidence type="ECO:0000256" key="1">
    <source>
        <dbReference type="ARBA" id="ARBA00000085"/>
    </source>
</evidence>
<dbReference type="CDD" id="cd16917">
    <property type="entry name" value="HATPase_UhpB-NarQ-NarX-like"/>
    <property type="match status" value="1"/>
</dbReference>
<evidence type="ECO:0000313" key="11">
    <source>
        <dbReference type="EMBL" id="MBB4686749.1"/>
    </source>
</evidence>
<dbReference type="GO" id="GO:0000155">
    <property type="term" value="F:phosphorelay sensor kinase activity"/>
    <property type="evidence" value="ECO:0007669"/>
    <property type="project" value="InterPro"/>
</dbReference>
<evidence type="ECO:0000256" key="5">
    <source>
        <dbReference type="ARBA" id="ARBA00022741"/>
    </source>
</evidence>
<keyword evidence="9" id="KW-1133">Transmembrane helix</keyword>
<dbReference type="EMBL" id="JACHMG010000001">
    <property type="protein sequence ID" value="MBB4686749.1"/>
    <property type="molecule type" value="Genomic_DNA"/>
</dbReference>
<comment type="catalytic activity">
    <reaction evidence="1">
        <text>ATP + protein L-histidine = ADP + protein N-phospho-L-histidine.</text>
        <dbReference type="EC" id="2.7.13.3"/>
    </reaction>
</comment>
<evidence type="ECO:0000256" key="2">
    <source>
        <dbReference type="ARBA" id="ARBA00012438"/>
    </source>
</evidence>
<dbReference type="GO" id="GO:0046983">
    <property type="term" value="F:protein dimerization activity"/>
    <property type="evidence" value="ECO:0007669"/>
    <property type="project" value="InterPro"/>
</dbReference>
<dbReference type="InterPro" id="IPR011712">
    <property type="entry name" value="Sig_transdc_His_kin_sub3_dim/P"/>
</dbReference>
<protein>
    <recommendedName>
        <fullName evidence="2">histidine kinase</fullName>
        <ecNumber evidence="2">2.7.13.3</ecNumber>
    </recommendedName>
</protein>
<reference evidence="11 12" key="1">
    <citation type="submission" date="2020-08" db="EMBL/GenBank/DDBJ databases">
        <title>Sequencing the genomes of 1000 actinobacteria strains.</title>
        <authorList>
            <person name="Klenk H.-P."/>
        </authorList>
    </citation>
    <scope>NUCLEOTIDE SEQUENCE [LARGE SCALE GENOMIC DNA]</scope>
    <source>
        <strain evidence="11 12">DSM 45859</strain>
    </source>
</reference>
<keyword evidence="12" id="KW-1185">Reference proteome</keyword>
<dbReference type="Pfam" id="PF07730">
    <property type="entry name" value="HisKA_3"/>
    <property type="match status" value="1"/>
</dbReference>
<evidence type="ECO:0000256" key="9">
    <source>
        <dbReference type="SAM" id="Phobius"/>
    </source>
</evidence>
<evidence type="ECO:0000259" key="10">
    <source>
        <dbReference type="SMART" id="SM00387"/>
    </source>
</evidence>
<evidence type="ECO:0000313" key="12">
    <source>
        <dbReference type="Proteomes" id="UP000581769"/>
    </source>
</evidence>
<dbReference type="SMART" id="SM00387">
    <property type="entry name" value="HATPase_c"/>
    <property type="match status" value="1"/>
</dbReference>
<gene>
    <name evidence="11" type="ORF">BJY18_004234</name>
</gene>
<dbReference type="Gene3D" id="1.20.5.1930">
    <property type="match status" value="1"/>
</dbReference>
<evidence type="ECO:0000256" key="3">
    <source>
        <dbReference type="ARBA" id="ARBA00022553"/>
    </source>
</evidence>
<dbReference type="PANTHER" id="PTHR24421:SF10">
    <property type="entry name" value="NITRATE_NITRITE SENSOR PROTEIN NARQ"/>
    <property type="match status" value="1"/>
</dbReference>
<dbReference type="PANTHER" id="PTHR24421">
    <property type="entry name" value="NITRATE/NITRITE SENSOR PROTEIN NARX-RELATED"/>
    <property type="match status" value="1"/>
</dbReference>
<keyword evidence="9" id="KW-0472">Membrane</keyword>
<feature type="domain" description="Histidine kinase/HSP90-like ATPase" evidence="10">
    <location>
        <begin position="305"/>
        <end position="398"/>
    </location>
</feature>
<dbReference type="SUPFAM" id="SSF55874">
    <property type="entry name" value="ATPase domain of HSP90 chaperone/DNA topoisomerase II/histidine kinase"/>
    <property type="match status" value="1"/>
</dbReference>
<evidence type="ECO:0000256" key="7">
    <source>
        <dbReference type="ARBA" id="ARBA00022840"/>
    </source>
</evidence>
<accession>A0A840IZ10</accession>
<keyword evidence="6 11" id="KW-0418">Kinase</keyword>
<feature type="transmembrane region" description="Helical" evidence="9">
    <location>
        <begin position="42"/>
        <end position="60"/>
    </location>
</feature>
<dbReference type="RefSeq" id="WP_221457879.1">
    <property type="nucleotide sequence ID" value="NZ_JACHMG010000001.1"/>
</dbReference>
<sequence>MRRFDDPQAERGRVLLDVVIATAATLLAVYTSLDPPGPAYSGPLWGAWLVGVAAGAPLLLRRRWCVPVLAWVLLIAVVATLTGVVGAGAVWVIFVPVAVASYTVTDRVDRLAVAVSVLVLDLVVAATTIPAFYGIHRPADRDVGRSEVPLWWQVELGVVLAQLGAAWAAGWVVRSRRLAKAEFARRSVREAVADERLRVARELHDIVGHSMSVIAVEASVAGRLADERPDHAKAALNSIERSSRAAIGEIRQLLGVLRPAPDAAADAERGPLPGVADLPALVDRLRVPGLAIDLDSGGVDELSAGVDLAVYRVVQEALTNVVKHADATQCRIVVRDAEAAVYVDVVDDGPGRRIPRGRPGGGYGLIGMRERIATYGGTLAVGPRARGFQVAAVIPHIDSDAAP</sequence>
<evidence type="ECO:0000256" key="8">
    <source>
        <dbReference type="ARBA" id="ARBA00023012"/>
    </source>
</evidence>
<dbReference type="InterPro" id="IPR036890">
    <property type="entry name" value="HATPase_C_sf"/>
</dbReference>
<comment type="caution">
    <text evidence="11">The sequence shown here is derived from an EMBL/GenBank/DDBJ whole genome shotgun (WGS) entry which is preliminary data.</text>
</comment>
<keyword evidence="5" id="KW-0547">Nucleotide-binding</keyword>
<dbReference type="GO" id="GO:0005524">
    <property type="term" value="F:ATP binding"/>
    <property type="evidence" value="ECO:0007669"/>
    <property type="project" value="UniProtKB-KW"/>
</dbReference>
<dbReference type="InterPro" id="IPR050482">
    <property type="entry name" value="Sensor_HK_TwoCompSys"/>
</dbReference>
<keyword evidence="8" id="KW-0902">Two-component regulatory system</keyword>
<dbReference type="EC" id="2.7.13.3" evidence="2"/>
<dbReference type="GO" id="GO:0016020">
    <property type="term" value="C:membrane"/>
    <property type="evidence" value="ECO:0007669"/>
    <property type="project" value="InterPro"/>
</dbReference>
<feature type="transmembrane region" description="Helical" evidence="9">
    <location>
        <begin position="111"/>
        <end position="133"/>
    </location>
</feature>
<evidence type="ECO:0000256" key="4">
    <source>
        <dbReference type="ARBA" id="ARBA00022679"/>
    </source>
</evidence>